<dbReference type="GO" id="GO:0016618">
    <property type="term" value="F:hydroxypyruvate reductase [NAD(P)H] activity"/>
    <property type="evidence" value="ECO:0007669"/>
    <property type="project" value="TreeGrafter"/>
</dbReference>
<evidence type="ECO:0000313" key="7">
    <source>
        <dbReference type="Proteomes" id="UP000000292"/>
    </source>
</evidence>
<dbReference type="Proteomes" id="UP000000292">
    <property type="component" value="Chromosome"/>
</dbReference>
<evidence type="ECO:0000256" key="1">
    <source>
        <dbReference type="ARBA" id="ARBA00005854"/>
    </source>
</evidence>
<name>F8IG22_ALIAT</name>
<dbReference type="Gene3D" id="3.40.50.720">
    <property type="entry name" value="NAD(P)-binding Rossmann-like Domain"/>
    <property type="match status" value="2"/>
</dbReference>
<dbReference type="PANTHER" id="PTHR10996">
    <property type="entry name" value="2-HYDROXYACID DEHYDROGENASE-RELATED"/>
    <property type="match status" value="1"/>
</dbReference>
<dbReference type="STRING" id="1048834.TC41_2272"/>
<organism evidence="6 7">
    <name type="scientific">Alicyclobacillus acidocaldarius (strain Tc-4-1)</name>
    <name type="common">Bacillus acidocaldarius</name>
    <dbReference type="NCBI Taxonomy" id="1048834"/>
    <lineage>
        <taxon>Bacteria</taxon>
        <taxon>Bacillati</taxon>
        <taxon>Bacillota</taxon>
        <taxon>Bacilli</taxon>
        <taxon>Bacillales</taxon>
        <taxon>Alicyclobacillaceae</taxon>
        <taxon>Alicyclobacillus</taxon>
    </lineage>
</organism>
<dbReference type="eggNOG" id="COG1052">
    <property type="taxonomic scope" value="Bacteria"/>
</dbReference>
<reference evidence="6 7" key="1">
    <citation type="journal article" date="2011" name="J. Bacteriol.">
        <title>Complete Genome Sequence of Alicyclobacillus acidocaldarius Strain Tc-4-1.</title>
        <authorList>
            <person name="Chen Y."/>
            <person name="He Y."/>
            <person name="Zhang B."/>
            <person name="Yang J."/>
            <person name="Li W."/>
            <person name="Dong Z."/>
            <person name="Hu S."/>
        </authorList>
    </citation>
    <scope>NUCLEOTIDE SEQUENCE [LARGE SCALE GENOMIC DNA]</scope>
    <source>
        <strain evidence="6 7">Tc-4-1</strain>
    </source>
</reference>
<dbReference type="InterPro" id="IPR006139">
    <property type="entry name" value="D-isomer_2_OHA_DH_cat_dom"/>
</dbReference>
<feature type="domain" description="D-isomer specific 2-hydroxyacid dehydrogenase NAD-binding" evidence="5">
    <location>
        <begin position="107"/>
        <end position="286"/>
    </location>
</feature>
<dbReference type="InterPro" id="IPR006140">
    <property type="entry name" value="D-isomer_DH_NAD-bd"/>
</dbReference>
<proteinExistence type="inferred from homology"/>
<evidence type="ECO:0000256" key="2">
    <source>
        <dbReference type="ARBA" id="ARBA00023002"/>
    </source>
</evidence>
<dbReference type="InterPro" id="IPR036291">
    <property type="entry name" value="NAD(P)-bd_dom_sf"/>
</dbReference>
<evidence type="ECO:0000313" key="6">
    <source>
        <dbReference type="EMBL" id="AEJ44175.1"/>
    </source>
</evidence>
<feature type="domain" description="D-isomer specific 2-hydroxyacid dehydrogenase catalytic" evidence="4">
    <location>
        <begin position="7"/>
        <end position="313"/>
    </location>
</feature>
<keyword evidence="2 3" id="KW-0560">Oxidoreductase</keyword>
<dbReference type="FunFam" id="3.40.50.720:FF:000462">
    <property type="entry name" value="Glyoxylate reductase (NADP+)"/>
    <property type="match status" value="1"/>
</dbReference>
<protein>
    <submittedName>
        <fullName evidence="6">D-isomer specific 2-hydroxyacid dehydrogenase NAD-binding protein</fullName>
    </submittedName>
</protein>
<dbReference type="GO" id="GO:0051287">
    <property type="term" value="F:NAD binding"/>
    <property type="evidence" value="ECO:0007669"/>
    <property type="project" value="InterPro"/>
</dbReference>
<dbReference type="HOGENOM" id="CLU_019796_1_2_9"/>
<dbReference type="SUPFAM" id="SSF51735">
    <property type="entry name" value="NAD(P)-binding Rossmann-fold domains"/>
    <property type="match status" value="1"/>
</dbReference>
<dbReference type="CDD" id="cd05301">
    <property type="entry name" value="GDH"/>
    <property type="match status" value="1"/>
</dbReference>
<dbReference type="EMBL" id="CP002902">
    <property type="protein sequence ID" value="AEJ44175.1"/>
    <property type="molecule type" value="Genomic_DNA"/>
</dbReference>
<dbReference type="SUPFAM" id="SSF52283">
    <property type="entry name" value="Formate/glycerate dehydrogenase catalytic domain-like"/>
    <property type="match status" value="1"/>
</dbReference>
<evidence type="ECO:0000259" key="4">
    <source>
        <dbReference type="Pfam" id="PF00389"/>
    </source>
</evidence>
<dbReference type="PATRIC" id="fig|1048834.4.peg.2149"/>
<dbReference type="AlphaFoldDB" id="F8IG22"/>
<dbReference type="GO" id="GO:0005829">
    <property type="term" value="C:cytosol"/>
    <property type="evidence" value="ECO:0007669"/>
    <property type="project" value="TreeGrafter"/>
</dbReference>
<dbReference type="GO" id="GO:0030267">
    <property type="term" value="F:glyoxylate reductase (NADPH) activity"/>
    <property type="evidence" value="ECO:0007669"/>
    <property type="project" value="TreeGrafter"/>
</dbReference>
<dbReference type="KEGG" id="aad:TC41_2272"/>
<dbReference type="Pfam" id="PF02826">
    <property type="entry name" value="2-Hacid_dh_C"/>
    <property type="match status" value="1"/>
</dbReference>
<accession>F8IG22</accession>
<dbReference type="Pfam" id="PF00389">
    <property type="entry name" value="2-Hacid_dh"/>
    <property type="match status" value="1"/>
</dbReference>
<dbReference type="InterPro" id="IPR050223">
    <property type="entry name" value="D-isomer_2-hydroxyacid_DH"/>
</dbReference>
<evidence type="ECO:0000256" key="3">
    <source>
        <dbReference type="RuleBase" id="RU003719"/>
    </source>
</evidence>
<gene>
    <name evidence="6" type="ordered locus">TC41_2272</name>
</gene>
<dbReference type="OrthoDB" id="9805416at2"/>
<dbReference type="PANTHER" id="PTHR10996:SF283">
    <property type="entry name" value="GLYOXYLATE_HYDROXYPYRUVATE REDUCTASE B"/>
    <property type="match status" value="1"/>
</dbReference>
<sequence length="333" mass="36632">MASIVSTKPLSAAQREKLSRFGDVACPQEGQRFSQAELFSALHDAVGLITFGTRVDETLLEQAPHLKVASTASVGYDHFDLAAMRRRRILGAHTPHVLDDTVADLGMALMLAVARRIVELDAYVRRGDWKKGDEEVLYGVDVHHRTLGIVGMGRIGRALAKRAKFGFSMNILYHARSRHDDVEQAFGARYADLPDLLQASDFVVLLTPLTPETENLMNQDRFRLMKPSAIFINLSRGKTVDEDALVQALREGWIRGAGLDVYRQEPVPSDHPLLSLSNVVCVPHIGSATQATRTAMLDLAIDNLIAVLEGRPKDAYIVPELKGLEEEGSTCGL</sequence>
<reference evidence="7" key="2">
    <citation type="submission" date="2011-06" db="EMBL/GenBank/DDBJ databases">
        <title>The complete genome sequence of Alicyclobacillus acidocaldarius sp. Tc-4-1.</title>
        <authorList>
            <person name="Chen Y."/>
            <person name="He Y."/>
            <person name="Dong Z."/>
            <person name="Hu S."/>
        </authorList>
    </citation>
    <scope>NUCLEOTIDE SEQUENCE [LARGE SCALE GENOMIC DNA]</scope>
    <source>
        <strain evidence="7">Tc-4-1</strain>
    </source>
</reference>
<comment type="similarity">
    <text evidence="1 3">Belongs to the D-isomer specific 2-hydroxyacid dehydrogenase family.</text>
</comment>
<dbReference type="RefSeq" id="WP_014465016.1">
    <property type="nucleotide sequence ID" value="NC_017167.1"/>
</dbReference>
<evidence type="ECO:0000259" key="5">
    <source>
        <dbReference type="Pfam" id="PF02826"/>
    </source>
</evidence>